<feature type="transmembrane region" description="Helical" evidence="5">
    <location>
        <begin position="95"/>
        <end position="117"/>
    </location>
</feature>
<protein>
    <submittedName>
        <fullName evidence="6">RTA1 domain protein</fullName>
    </submittedName>
</protein>
<organism evidence="6 7">
    <name type="scientific">Thelonectria olida</name>
    <dbReference type="NCBI Taxonomy" id="1576542"/>
    <lineage>
        <taxon>Eukaryota</taxon>
        <taxon>Fungi</taxon>
        <taxon>Dikarya</taxon>
        <taxon>Ascomycota</taxon>
        <taxon>Pezizomycotina</taxon>
        <taxon>Sordariomycetes</taxon>
        <taxon>Hypocreomycetidae</taxon>
        <taxon>Hypocreales</taxon>
        <taxon>Nectriaceae</taxon>
        <taxon>Thelonectria</taxon>
    </lineage>
</organism>
<comment type="subcellular location">
    <subcellularLocation>
        <location evidence="1">Membrane</location>
        <topology evidence="1">Multi-pass membrane protein</topology>
    </subcellularLocation>
</comment>
<feature type="transmembrane region" description="Helical" evidence="5">
    <location>
        <begin position="265"/>
        <end position="289"/>
    </location>
</feature>
<sequence>MSDNPSTTNSTQTVVPCTLDTCPLSQAIITYQPKIAGNAVFAAIFGVLLLVQLGLGIRHKTWSYLFAMIFGLVLEIVGYVGRIQLHDDPFNFNFFIEYLVCLTIGPAFLTAAIYITFARVVYSCNERLSWIRPQWISIIFMTCDFICLVLQAAGGAITATSNEGSQEAEDMRQTGVDIMISGLAFQVVSLFLFILYAAIYAWRWHAAAAFRYRHRLQSQQRSVRWRRLVFGLAIASVTIFARCAFRVAELLRGFHSPLANNEVAFMVLEGTMVIVACLCLTFGHPGLCLNIAWKLPKREVNTTTKAIVELLHMDN</sequence>
<comment type="caution">
    <text evidence="6">The sequence shown here is derived from an EMBL/GenBank/DDBJ whole genome shotgun (WGS) entry which is preliminary data.</text>
</comment>
<evidence type="ECO:0000313" key="6">
    <source>
        <dbReference type="EMBL" id="KAH6880619.1"/>
    </source>
</evidence>
<accession>A0A9P8VW43</accession>
<keyword evidence="4 5" id="KW-0472">Membrane</keyword>
<keyword evidence="7" id="KW-1185">Reference proteome</keyword>
<evidence type="ECO:0000256" key="4">
    <source>
        <dbReference type="ARBA" id="ARBA00023136"/>
    </source>
</evidence>
<reference evidence="6 7" key="1">
    <citation type="journal article" date="2021" name="Nat. Commun.">
        <title>Genetic determinants of endophytism in the Arabidopsis root mycobiome.</title>
        <authorList>
            <person name="Mesny F."/>
            <person name="Miyauchi S."/>
            <person name="Thiergart T."/>
            <person name="Pickel B."/>
            <person name="Atanasova L."/>
            <person name="Karlsson M."/>
            <person name="Huettel B."/>
            <person name="Barry K.W."/>
            <person name="Haridas S."/>
            <person name="Chen C."/>
            <person name="Bauer D."/>
            <person name="Andreopoulos W."/>
            <person name="Pangilinan J."/>
            <person name="LaButti K."/>
            <person name="Riley R."/>
            <person name="Lipzen A."/>
            <person name="Clum A."/>
            <person name="Drula E."/>
            <person name="Henrissat B."/>
            <person name="Kohler A."/>
            <person name="Grigoriev I.V."/>
            <person name="Martin F.M."/>
            <person name="Hacquard S."/>
        </authorList>
    </citation>
    <scope>NUCLEOTIDE SEQUENCE [LARGE SCALE GENOMIC DNA]</scope>
    <source>
        <strain evidence="6 7">MPI-CAGE-CH-0241</strain>
    </source>
</reference>
<dbReference type="AlphaFoldDB" id="A0A9P8VW43"/>
<keyword evidence="2 5" id="KW-0812">Transmembrane</keyword>
<evidence type="ECO:0000256" key="3">
    <source>
        <dbReference type="ARBA" id="ARBA00022989"/>
    </source>
</evidence>
<dbReference type="InterPro" id="IPR007568">
    <property type="entry name" value="RTA1"/>
</dbReference>
<gene>
    <name evidence="6" type="ORF">B0T10DRAFT_581113</name>
</gene>
<feature type="transmembrane region" description="Helical" evidence="5">
    <location>
        <begin position="225"/>
        <end position="245"/>
    </location>
</feature>
<dbReference type="Proteomes" id="UP000777438">
    <property type="component" value="Unassembled WGS sequence"/>
</dbReference>
<feature type="transmembrane region" description="Helical" evidence="5">
    <location>
        <begin position="62"/>
        <end position="83"/>
    </location>
</feature>
<dbReference type="Pfam" id="PF04479">
    <property type="entry name" value="RTA1"/>
    <property type="match status" value="1"/>
</dbReference>
<dbReference type="OrthoDB" id="4521223at2759"/>
<evidence type="ECO:0000256" key="1">
    <source>
        <dbReference type="ARBA" id="ARBA00004141"/>
    </source>
</evidence>
<dbReference type="PANTHER" id="PTHR31465:SF9">
    <property type="entry name" value="SPHINGOID LONG-CHAIN BASE TRANSPORTER RSB1"/>
    <property type="match status" value="1"/>
</dbReference>
<dbReference type="EMBL" id="JAGPYM010000025">
    <property type="protein sequence ID" value="KAH6880619.1"/>
    <property type="molecule type" value="Genomic_DNA"/>
</dbReference>
<proteinExistence type="predicted"/>
<keyword evidence="3 5" id="KW-1133">Transmembrane helix</keyword>
<dbReference type="GO" id="GO:0000324">
    <property type="term" value="C:fungal-type vacuole"/>
    <property type="evidence" value="ECO:0007669"/>
    <property type="project" value="TreeGrafter"/>
</dbReference>
<feature type="transmembrane region" description="Helical" evidence="5">
    <location>
        <begin position="138"/>
        <end position="158"/>
    </location>
</feature>
<evidence type="ECO:0000256" key="2">
    <source>
        <dbReference type="ARBA" id="ARBA00022692"/>
    </source>
</evidence>
<feature type="transmembrane region" description="Helical" evidence="5">
    <location>
        <begin position="178"/>
        <end position="204"/>
    </location>
</feature>
<dbReference type="PANTHER" id="PTHR31465">
    <property type="entry name" value="PROTEIN RTA1-RELATED"/>
    <property type="match status" value="1"/>
</dbReference>
<dbReference type="GO" id="GO:0005886">
    <property type="term" value="C:plasma membrane"/>
    <property type="evidence" value="ECO:0007669"/>
    <property type="project" value="TreeGrafter"/>
</dbReference>
<name>A0A9P8VW43_9HYPO</name>
<evidence type="ECO:0000313" key="7">
    <source>
        <dbReference type="Proteomes" id="UP000777438"/>
    </source>
</evidence>
<evidence type="ECO:0000256" key="5">
    <source>
        <dbReference type="SAM" id="Phobius"/>
    </source>
</evidence>
<feature type="transmembrane region" description="Helical" evidence="5">
    <location>
        <begin position="35"/>
        <end position="55"/>
    </location>
</feature>